<evidence type="ECO:0000256" key="1">
    <source>
        <dbReference type="ARBA" id="ARBA00023125"/>
    </source>
</evidence>
<accession>A0ABY5YHG3</accession>
<gene>
    <name evidence="4" type="ORF">N0D28_12430</name>
</gene>
<keyword evidence="1 2" id="KW-0238">DNA-binding</keyword>
<dbReference type="PANTHER" id="PTHR30055:SF184">
    <property type="entry name" value="HTH-TYPE TRANSCRIPTIONAL REGULATOR ETHR"/>
    <property type="match status" value="1"/>
</dbReference>
<keyword evidence="5" id="KW-1185">Reference proteome</keyword>
<dbReference type="RefSeq" id="WP_260559822.1">
    <property type="nucleotide sequence ID" value="NZ_BAABEC010000181.1"/>
</dbReference>
<dbReference type="EMBL" id="CP104213">
    <property type="protein sequence ID" value="UWX63537.1"/>
    <property type="molecule type" value="Genomic_DNA"/>
</dbReference>
<evidence type="ECO:0000259" key="3">
    <source>
        <dbReference type="PROSITE" id="PS50977"/>
    </source>
</evidence>
<feature type="domain" description="HTH tetR-type" evidence="3">
    <location>
        <begin position="13"/>
        <end position="73"/>
    </location>
</feature>
<dbReference type="Pfam" id="PF00440">
    <property type="entry name" value="TetR_N"/>
    <property type="match status" value="1"/>
</dbReference>
<dbReference type="Proteomes" id="UP001060261">
    <property type="component" value="Chromosome"/>
</dbReference>
<dbReference type="Gene3D" id="1.10.357.10">
    <property type="entry name" value="Tetracycline Repressor, domain 2"/>
    <property type="match status" value="1"/>
</dbReference>
<sequence>MTGPALHKRLAAEDRRRQILEAAAELFVARGFEAVTMTDLAQMLHVSRPTMYTYFASPEAVLDVLLGERLQAFWTGLEEQLTRLLPPATSPLPPQLPPHLFSSLLTFLVGERATLSLLHCGGGPAFQHRRLAFLDELAARLATLRPDVRRSPYLLMLLTQLLGSVALRVTLLPPDQPDALAEALDAFVRGGSAMLLEGGATEG</sequence>
<dbReference type="InterPro" id="IPR050109">
    <property type="entry name" value="HTH-type_TetR-like_transc_reg"/>
</dbReference>
<dbReference type="SUPFAM" id="SSF46689">
    <property type="entry name" value="Homeodomain-like"/>
    <property type="match status" value="1"/>
</dbReference>
<reference evidence="4" key="1">
    <citation type="submission" date="2022-09" db="EMBL/GenBank/DDBJ databases">
        <title>genome sequence of Deinococcus rubellus.</title>
        <authorList>
            <person name="Srinivasan S."/>
        </authorList>
    </citation>
    <scope>NUCLEOTIDE SEQUENCE</scope>
    <source>
        <strain evidence="4">Ant6</strain>
    </source>
</reference>
<feature type="DNA-binding region" description="H-T-H motif" evidence="2">
    <location>
        <begin position="36"/>
        <end position="55"/>
    </location>
</feature>
<dbReference type="PRINTS" id="PR00455">
    <property type="entry name" value="HTHTETR"/>
</dbReference>
<evidence type="ECO:0000313" key="5">
    <source>
        <dbReference type="Proteomes" id="UP001060261"/>
    </source>
</evidence>
<evidence type="ECO:0000256" key="2">
    <source>
        <dbReference type="PROSITE-ProRule" id="PRU00335"/>
    </source>
</evidence>
<dbReference type="InterPro" id="IPR009057">
    <property type="entry name" value="Homeodomain-like_sf"/>
</dbReference>
<dbReference type="PANTHER" id="PTHR30055">
    <property type="entry name" value="HTH-TYPE TRANSCRIPTIONAL REGULATOR RUTR"/>
    <property type="match status" value="1"/>
</dbReference>
<name>A0ABY5YHG3_9DEIO</name>
<dbReference type="PROSITE" id="PS50977">
    <property type="entry name" value="HTH_TETR_2"/>
    <property type="match status" value="1"/>
</dbReference>
<proteinExistence type="predicted"/>
<dbReference type="InterPro" id="IPR001647">
    <property type="entry name" value="HTH_TetR"/>
</dbReference>
<evidence type="ECO:0000313" key="4">
    <source>
        <dbReference type="EMBL" id="UWX63537.1"/>
    </source>
</evidence>
<organism evidence="4 5">
    <name type="scientific">Deinococcus rubellus</name>
    <dbReference type="NCBI Taxonomy" id="1889240"/>
    <lineage>
        <taxon>Bacteria</taxon>
        <taxon>Thermotogati</taxon>
        <taxon>Deinococcota</taxon>
        <taxon>Deinococci</taxon>
        <taxon>Deinococcales</taxon>
        <taxon>Deinococcaceae</taxon>
        <taxon>Deinococcus</taxon>
    </lineage>
</organism>
<protein>
    <submittedName>
        <fullName evidence="4">TetR/AcrR family transcriptional regulator</fullName>
    </submittedName>
</protein>